<keyword evidence="2" id="KW-1185">Reference proteome</keyword>
<dbReference type="Proteomes" id="UP001596364">
    <property type="component" value="Unassembled WGS sequence"/>
</dbReference>
<accession>A0ABW1XIY0</accession>
<protein>
    <submittedName>
        <fullName evidence="1">Uncharacterized protein</fullName>
    </submittedName>
</protein>
<proteinExistence type="predicted"/>
<reference evidence="2" key="1">
    <citation type="journal article" date="2019" name="Int. J. Syst. Evol. Microbiol.">
        <title>The Global Catalogue of Microorganisms (GCM) 10K type strain sequencing project: providing services to taxonomists for standard genome sequencing and annotation.</title>
        <authorList>
            <consortium name="The Broad Institute Genomics Platform"/>
            <consortium name="The Broad Institute Genome Sequencing Center for Infectious Disease"/>
            <person name="Wu L."/>
            <person name="Ma J."/>
        </authorList>
    </citation>
    <scope>NUCLEOTIDE SEQUENCE [LARGE SCALE GENOMIC DNA]</scope>
    <source>
        <strain evidence="2">CGMCC 1.16031</strain>
    </source>
</reference>
<organism evidence="1 2">
    <name type="scientific">Pseudobowmanella zhangzhouensis</name>
    <dbReference type="NCBI Taxonomy" id="1537679"/>
    <lineage>
        <taxon>Bacteria</taxon>
        <taxon>Pseudomonadati</taxon>
        <taxon>Pseudomonadota</taxon>
        <taxon>Gammaproteobacteria</taxon>
        <taxon>Alteromonadales</taxon>
        <taxon>Alteromonadaceae</taxon>
    </lineage>
</organism>
<dbReference type="RefSeq" id="WP_131256653.1">
    <property type="nucleotide sequence ID" value="NZ_JBHSUS010000001.1"/>
</dbReference>
<evidence type="ECO:0000313" key="1">
    <source>
        <dbReference type="EMBL" id="MFC6439761.1"/>
    </source>
</evidence>
<dbReference type="EMBL" id="JBHSUS010000001">
    <property type="protein sequence ID" value="MFC6439761.1"/>
    <property type="molecule type" value="Genomic_DNA"/>
</dbReference>
<comment type="caution">
    <text evidence="1">The sequence shown here is derived from an EMBL/GenBank/DDBJ whole genome shotgun (WGS) entry which is preliminary data.</text>
</comment>
<name>A0ABW1XIY0_9ALTE</name>
<gene>
    <name evidence="1" type="ORF">ACFP85_06325</name>
</gene>
<sequence length="174" mass="19475">MLDPHGEMAGRLRHLSPKVIDAETTGLPFPLLRHLRGEAADIKVKSLSNDLQASSLVMGVHQIEALNQVLEVAMASGIDDNLALKQFLTDHLDSKLRNHIADFLLLLRSNKQVEQNQPGLYIHDLSAFDELRISRALYAMCILRYSKNSQFKDASQAVMLVFDEAELLLEGRSN</sequence>
<evidence type="ECO:0000313" key="2">
    <source>
        <dbReference type="Proteomes" id="UP001596364"/>
    </source>
</evidence>